<feature type="region of interest" description="Disordered" evidence="1">
    <location>
        <begin position="428"/>
        <end position="464"/>
    </location>
</feature>
<keyword evidence="4" id="KW-1185">Reference proteome</keyword>
<evidence type="ECO:0000313" key="3">
    <source>
        <dbReference type="EMBL" id="QDU92711.1"/>
    </source>
</evidence>
<dbReference type="InterPro" id="IPR012337">
    <property type="entry name" value="RNaseH-like_sf"/>
</dbReference>
<dbReference type="Pfam" id="PF01609">
    <property type="entry name" value="DDE_Tnp_1"/>
    <property type="match status" value="1"/>
</dbReference>
<feature type="compositionally biased region" description="Basic residues" evidence="1">
    <location>
        <begin position="442"/>
        <end position="453"/>
    </location>
</feature>
<name>A0A518DLM5_9BACT</name>
<dbReference type="AlphaFoldDB" id="A0A518DLM5"/>
<dbReference type="OrthoDB" id="248072at2"/>
<dbReference type="EMBL" id="CP036433">
    <property type="protein sequence ID" value="QDU92711.1"/>
    <property type="molecule type" value="Genomic_DNA"/>
</dbReference>
<dbReference type="NCBIfam" id="NF033592">
    <property type="entry name" value="transpos_IS4_1"/>
    <property type="match status" value="1"/>
</dbReference>
<dbReference type="Proteomes" id="UP000317648">
    <property type="component" value="Chromosome"/>
</dbReference>
<dbReference type="InterPro" id="IPR047952">
    <property type="entry name" value="Transpos_IS4"/>
</dbReference>
<reference evidence="3 4" key="1">
    <citation type="submission" date="2019-02" db="EMBL/GenBank/DDBJ databases">
        <title>Deep-cultivation of Planctomycetes and their phenomic and genomic characterization uncovers novel biology.</title>
        <authorList>
            <person name="Wiegand S."/>
            <person name="Jogler M."/>
            <person name="Boedeker C."/>
            <person name="Pinto D."/>
            <person name="Vollmers J."/>
            <person name="Rivas-Marin E."/>
            <person name="Kohn T."/>
            <person name="Peeters S.H."/>
            <person name="Heuer A."/>
            <person name="Rast P."/>
            <person name="Oberbeckmann S."/>
            <person name="Bunk B."/>
            <person name="Jeske O."/>
            <person name="Meyerdierks A."/>
            <person name="Storesund J.E."/>
            <person name="Kallscheuer N."/>
            <person name="Luecker S."/>
            <person name="Lage O.M."/>
            <person name="Pohl T."/>
            <person name="Merkel B.J."/>
            <person name="Hornburger P."/>
            <person name="Mueller R.-W."/>
            <person name="Bruemmer F."/>
            <person name="Labrenz M."/>
            <person name="Spormann A.M."/>
            <person name="Op den Camp H."/>
            <person name="Overmann J."/>
            <person name="Amann R."/>
            <person name="Jetten M.S.M."/>
            <person name="Mascher T."/>
            <person name="Medema M.H."/>
            <person name="Devos D.P."/>
            <person name="Kaster A.-K."/>
            <person name="Ovreas L."/>
            <person name="Rohde M."/>
            <person name="Galperin M.Y."/>
            <person name="Jogler C."/>
        </authorList>
    </citation>
    <scope>NUCLEOTIDE SEQUENCE [LARGE SCALE GENOMIC DNA]</scope>
    <source>
        <strain evidence="3 4">Pla85_3_4</strain>
    </source>
</reference>
<dbReference type="SUPFAM" id="SSF53098">
    <property type="entry name" value="Ribonuclease H-like"/>
    <property type="match status" value="1"/>
</dbReference>
<sequence>MAAKQKRKQKAQKSEQARAAEFDAVFAQLEEIVDLRQADELQPSHAQTIYTSGVVLWLLVLQRLRGGCSMAEAVKALIEQCPDIVPDNKRIEEATLSSSTAAYSRGRSRLSLETVMWLCNAVWRSLVDNAPPTFGGRRVFALDGTTISLRPEWELYDVFPPASNQYGESAWPMAYLVVAHEVESGAALPPEIGAMYGDQAVSETSLIHDHLQRIPADSVILVDTAYGITRVAYEFHTANQRFVVRMKKDRFRRLQKDAELIEQGEDWKTYRGQWTPSRRELRDNPQLPEDFSLPIRLHVFESVHGETIYLATDLTDELDVIADLYSQRWRVETDLSQIKVTLDIENILAKSPEMFRKELMASIVAYNLTIQFRKQAAEQANVPPRRLSFTGVWDVFRIFLLQKTFPDAGAWRTAYARALKYAAREKLPNRPGRSYSRESYKRRSKSSHFKKRSPPWNQPENEPK</sequence>
<dbReference type="GO" id="GO:0006313">
    <property type="term" value="P:DNA transposition"/>
    <property type="evidence" value="ECO:0007669"/>
    <property type="project" value="InterPro"/>
</dbReference>
<dbReference type="GO" id="GO:0004803">
    <property type="term" value="F:transposase activity"/>
    <property type="evidence" value="ECO:0007669"/>
    <property type="project" value="InterPro"/>
</dbReference>
<evidence type="ECO:0000259" key="2">
    <source>
        <dbReference type="Pfam" id="PF01609"/>
    </source>
</evidence>
<gene>
    <name evidence="3" type="ORF">Pla8534_04590</name>
</gene>
<protein>
    <submittedName>
        <fullName evidence="3">Transposase DDE domain protein</fullName>
    </submittedName>
</protein>
<dbReference type="PANTHER" id="PTHR37529:SF1">
    <property type="entry name" value="TRANSPOSASE INSG FOR INSERTION SEQUENCE ELEMENT IS4-RELATED"/>
    <property type="match status" value="1"/>
</dbReference>
<proteinExistence type="predicted"/>
<evidence type="ECO:0000256" key="1">
    <source>
        <dbReference type="SAM" id="MobiDB-lite"/>
    </source>
</evidence>
<dbReference type="RefSeq" id="WP_145048903.1">
    <property type="nucleotide sequence ID" value="NZ_CP036433.1"/>
</dbReference>
<dbReference type="KEGG" id="lcre:Pla8534_04590"/>
<organism evidence="3 4">
    <name type="scientific">Lignipirellula cremea</name>
    <dbReference type="NCBI Taxonomy" id="2528010"/>
    <lineage>
        <taxon>Bacteria</taxon>
        <taxon>Pseudomonadati</taxon>
        <taxon>Planctomycetota</taxon>
        <taxon>Planctomycetia</taxon>
        <taxon>Pirellulales</taxon>
        <taxon>Pirellulaceae</taxon>
        <taxon>Lignipirellula</taxon>
    </lineage>
</organism>
<dbReference type="InterPro" id="IPR002559">
    <property type="entry name" value="Transposase_11"/>
</dbReference>
<feature type="domain" description="Transposase IS4-like" evidence="2">
    <location>
        <begin position="136"/>
        <end position="368"/>
    </location>
</feature>
<accession>A0A518DLM5</accession>
<evidence type="ECO:0000313" key="4">
    <source>
        <dbReference type="Proteomes" id="UP000317648"/>
    </source>
</evidence>
<dbReference type="GO" id="GO:0003677">
    <property type="term" value="F:DNA binding"/>
    <property type="evidence" value="ECO:0007669"/>
    <property type="project" value="InterPro"/>
</dbReference>
<dbReference type="PANTHER" id="PTHR37529">
    <property type="entry name" value="TRANSPOSASE INSG FOR INSERTION SEQUENCE ELEMENT IS4-RELATED"/>
    <property type="match status" value="1"/>
</dbReference>